<reference evidence="7" key="2">
    <citation type="submission" date="2020-04" db="EMBL/GenBank/DDBJ databases">
        <authorList>
            <consortium name="NCBI Genome Project"/>
        </authorList>
    </citation>
    <scope>NUCLEOTIDE SEQUENCE</scope>
    <source>
        <strain evidence="7">CBS 342.82</strain>
    </source>
</reference>
<comment type="similarity">
    <text evidence="1">Belongs to the 'GDXG' lipolytic enzyme family.</text>
</comment>
<proteinExistence type="inferred from homology"/>
<evidence type="ECO:0000256" key="3">
    <source>
        <dbReference type="PROSITE-ProRule" id="PRU10038"/>
    </source>
</evidence>
<gene>
    <name evidence="7" type="ORF">K489DRAFT_373539</name>
</gene>
<keyword evidence="4" id="KW-0812">Transmembrane</keyword>
<dbReference type="InterPro" id="IPR050300">
    <property type="entry name" value="GDXG_lipolytic_enzyme"/>
</dbReference>
<dbReference type="GeneID" id="54361229"/>
<dbReference type="Gene3D" id="3.40.50.1820">
    <property type="entry name" value="alpha/beta hydrolase"/>
    <property type="match status" value="1"/>
</dbReference>
<dbReference type="PANTHER" id="PTHR48081">
    <property type="entry name" value="AB HYDROLASE SUPERFAMILY PROTEIN C4A8.06C"/>
    <property type="match status" value="1"/>
</dbReference>
<evidence type="ECO:0000313" key="6">
    <source>
        <dbReference type="Proteomes" id="UP000504637"/>
    </source>
</evidence>
<organism evidence="7">
    <name type="scientific">Dissoconium aciculare CBS 342.82</name>
    <dbReference type="NCBI Taxonomy" id="1314786"/>
    <lineage>
        <taxon>Eukaryota</taxon>
        <taxon>Fungi</taxon>
        <taxon>Dikarya</taxon>
        <taxon>Ascomycota</taxon>
        <taxon>Pezizomycotina</taxon>
        <taxon>Dothideomycetes</taxon>
        <taxon>Dothideomycetidae</taxon>
        <taxon>Mycosphaerellales</taxon>
        <taxon>Dissoconiaceae</taxon>
        <taxon>Dissoconium</taxon>
    </lineage>
</organism>
<dbReference type="RefSeq" id="XP_033456102.1">
    <property type="nucleotide sequence ID" value="XM_033603429.1"/>
</dbReference>
<protein>
    <submittedName>
        <fullName evidence="7">Alpha/beta-hydrolase</fullName>
    </submittedName>
</protein>
<accession>A0A6J3LTF7</accession>
<dbReference type="PROSITE" id="PS01174">
    <property type="entry name" value="LIPASE_GDXG_SER"/>
    <property type="match status" value="1"/>
</dbReference>
<feature type="domain" description="Alpha/beta hydrolase fold-3" evidence="5">
    <location>
        <begin position="126"/>
        <end position="344"/>
    </location>
</feature>
<dbReference type="InterPro" id="IPR029058">
    <property type="entry name" value="AB_hydrolase_fold"/>
</dbReference>
<sequence length="373" mass="40409">MAIQHYQPFKAVAVVIAVAINAARLPVWLISYILPSLRPNPKWSFKQAVRVQVVKNFLATAAYIEMKTPVPLAPGSEKLRWAVSPEANPKYFVAIAKADPKIVPESMGGTWYPAAPTTNTRPGYVVLHFHGGAFVIGDGRTADAGFAAKTLLAHTPVSHVYAPQYRLSCNPNCHFPAALQDAITSYAYLIDTQGIPANKIILSGDSAGGNLVLSLVRYLTEHGKSIGLEKPAAAWLWSPWCNPSKSITSEAFDNSPHVNTDYITAAFGSWGAKAYAPKPETGLKIDDGYISSVGKPFATEVPLYISTGENEVLFHDDVELYEEFKAVKGNNVTLQIEENAVHDTILVGAIIGFEKTAQVAAKRAGDWFKTIVA</sequence>
<reference evidence="7" key="3">
    <citation type="submission" date="2025-08" db="UniProtKB">
        <authorList>
            <consortium name="RefSeq"/>
        </authorList>
    </citation>
    <scope>IDENTIFICATION</scope>
    <source>
        <strain evidence="7">CBS 342.82</strain>
    </source>
</reference>
<feature type="active site" evidence="3">
    <location>
        <position position="206"/>
    </location>
</feature>
<name>A0A6J3LTF7_9PEZI</name>
<keyword evidence="6" id="KW-1185">Reference proteome</keyword>
<dbReference type="SUPFAM" id="SSF53474">
    <property type="entry name" value="alpha/beta-Hydrolases"/>
    <property type="match status" value="1"/>
</dbReference>
<dbReference type="AlphaFoldDB" id="A0A6J3LTF7"/>
<evidence type="ECO:0000313" key="7">
    <source>
        <dbReference type="RefSeq" id="XP_033456102.1"/>
    </source>
</evidence>
<dbReference type="PROSITE" id="PS01173">
    <property type="entry name" value="LIPASE_GDXG_HIS"/>
    <property type="match status" value="1"/>
</dbReference>
<dbReference type="Pfam" id="PF07859">
    <property type="entry name" value="Abhydrolase_3"/>
    <property type="match status" value="1"/>
</dbReference>
<dbReference type="InterPro" id="IPR033140">
    <property type="entry name" value="Lipase_GDXG_put_SER_AS"/>
</dbReference>
<keyword evidence="4" id="KW-1133">Transmembrane helix</keyword>
<dbReference type="Proteomes" id="UP000504637">
    <property type="component" value="Unplaced"/>
</dbReference>
<dbReference type="InterPro" id="IPR013094">
    <property type="entry name" value="AB_hydrolase_3"/>
</dbReference>
<evidence type="ECO:0000259" key="5">
    <source>
        <dbReference type="Pfam" id="PF07859"/>
    </source>
</evidence>
<dbReference type="PANTHER" id="PTHR48081:SF17">
    <property type="entry name" value="ALPHA_BETA HYDROLASE FOLD-3 DOMAIN-CONTAINING PROTEIN"/>
    <property type="match status" value="1"/>
</dbReference>
<evidence type="ECO:0000256" key="2">
    <source>
        <dbReference type="ARBA" id="ARBA00022801"/>
    </source>
</evidence>
<keyword evidence="2" id="KW-0378">Hydrolase</keyword>
<dbReference type="InterPro" id="IPR002168">
    <property type="entry name" value="Lipase_GDXG_HIS_AS"/>
</dbReference>
<reference evidence="7" key="1">
    <citation type="submission" date="2020-01" db="EMBL/GenBank/DDBJ databases">
        <authorList>
            <consortium name="DOE Joint Genome Institute"/>
            <person name="Haridas S."/>
            <person name="Albert R."/>
            <person name="Binder M."/>
            <person name="Bloem J."/>
            <person name="Labutti K."/>
            <person name="Salamov A."/>
            <person name="Andreopoulos B."/>
            <person name="Baker S.E."/>
            <person name="Barry K."/>
            <person name="Bills G."/>
            <person name="Bluhm B.H."/>
            <person name="Cannon C."/>
            <person name="Castanera R."/>
            <person name="Culley D.E."/>
            <person name="Daum C."/>
            <person name="Ezra D."/>
            <person name="Gonzalez J.B."/>
            <person name="Henrissat B."/>
            <person name="Kuo A."/>
            <person name="Liang C."/>
            <person name="Lipzen A."/>
            <person name="Lutzoni F."/>
            <person name="Magnuson J."/>
            <person name="Mondo S."/>
            <person name="Nolan M."/>
            <person name="Ohm R."/>
            <person name="Pangilinan J."/>
            <person name="Park H.-J."/>
            <person name="Ramirez L."/>
            <person name="Alfaro M."/>
            <person name="Sun H."/>
            <person name="Tritt A."/>
            <person name="Yoshinaga Y."/>
            <person name="Zwiers L.-H."/>
            <person name="Turgeon B.G."/>
            <person name="Goodwin S.B."/>
            <person name="Spatafora J.W."/>
            <person name="Crous P.W."/>
            <person name="Grigoriev I.V."/>
        </authorList>
    </citation>
    <scope>NUCLEOTIDE SEQUENCE</scope>
    <source>
        <strain evidence="7">CBS 342.82</strain>
    </source>
</reference>
<evidence type="ECO:0000256" key="1">
    <source>
        <dbReference type="ARBA" id="ARBA00010515"/>
    </source>
</evidence>
<dbReference type="GO" id="GO:0016787">
    <property type="term" value="F:hydrolase activity"/>
    <property type="evidence" value="ECO:0007669"/>
    <property type="project" value="UniProtKB-KW"/>
</dbReference>
<dbReference type="OrthoDB" id="2152029at2759"/>
<keyword evidence="4" id="KW-0472">Membrane</keyword>
<feature type="transmembrane region" description="Helical" evidence="4">
    <location>
        <begin position="12"/>
        <end position="34"/>
    </location>
</feature>
<evidence type="ECO:0000256" key="4">
    <source>
        <dbReference type="SAM" id="Phobius"/>
    </source>
</evidence>